<keyword evidence="6" id="KW-1185">Reference proteome</keyword>
<feature type="region of interest" description="Disordered" evidence="3">
    <location>
        <begin position="1193"/>
        <end position="1216"/>
    </location>
</feature>
<gene>
    <name evidence="5" type="ORF">DMC30DRAFT_400860</name>
</gene>
<feature type="domain" description="PH" evidence="4">
    <location>
        <begin position="1304"/>
        <end position="1416"/>
    </location>
</feature>
<feature type="region of interest" description="Disordered" evidence="3">
    <location>
        <begin position="261"/>
        <end position="450"/>
    </location>
</feature>
<dbReference type="PANTHER" id="PTHR36100">
    <property type="entry name" value="BUD SITE SELECTION PROTEIN 4"/>
    <property type="match status" value="1"/>
</dbReference>
<reference evidence="5 6" key="1">
    <citation type="submission" date="2019-03" db="EMBL/GenBank/DDBJ databases">
        <title>Rhodosporidium diobovatum UCD-FST 08-225 genome sequencing, assembly, and annotation.</title>
        <authorList>
            <person name="Fakankun I.U."/>
            <person name="Fristensky B."/>
            <person name="Levin D.B."/>
        </authorList>
    </citation>
    <scope>NUCLEOTIDE SEQUENCE [LARGE SCALE GENOMIC DNA]</scope>
    <source>
        <strain evidence="5 6">UCD-FST 08-225</strain>
    </source>
</reference>
<feature type="compositionally biased region" description="Polar residues" evidence="3">
    <location>
        <begin position="820"/>
        <end position="833"/>
    </location>
</feature>
<feature type="compositionally biased region" description="Polar residues" evidence="3">
    <location>
        <begin position="175"/>
        <end position="185"/>
    </location>
</feature>
<evidence type="ECO:0000313" key="5">
    <source>
        <dbReference type="EMBL" id="TNY19270.1"/>
    </source>
</evidence>
<feature type="compositionally biased region" description="Low complexity" evidence="3">
    <location>
        <begin position="802"/>
        <end position="818"/>
    </location>
</feature>
<feature type="compositionally biased region" description="Low complexity" evidence="3">
    <location>
        <begin position="113"/>
        <end position="130"/>
    </location>
</feature>
<feature type="compositionally biased region" description="Acidic residues" evidence="3">
    <location>
        <begin position="391"/>
        <end position="404"/>
    </location>
</feature>
<evidence type="ECO:0000256" key="3">
    <source>
        <dbReference type="SAM" id="MobiDB-lite"/>
    </source>
</evidence>
<evidence type="ECO:0000256" key="2">
    <source>
        <dbReference type="ARBA" id="ARBA00023306"/>
    </source>
</evidence>
<dbReference type="EMBL" id="SOZI01000101">
    <property type="protein sequence ID" value="TNY19270.1"/>
    <property type="molecule type" value="Genomic_DNA"/>
</dbReference>
<feature type="compositionally biased region" description="Pro residues" evidence="3">
    <location>
        <begin position="1199"/>
        <end position="1215"/>
    </location>
</feature>
<dbReference type="InterPro" id="IPR001849">
    <property type="entry name" value="PH_domain"/>
</dbReference>
<dbReference type="InterPro" id="IPR052007">
    <property type="entry name" value="Bud4"/>
</dbReference>
<feature type="region of interest" description="Disordered" evidence="3">
    <location>
        <begin position="476"/>
        <end position="551"/>
    </location>
</feature>
<protein>
    <recommendedName>
        <fullName evidence="4">PH domain-containing protein</fullName>
    </recommendedName>
</protein>
<dbReference type="SMART" id="SM00233">
    <property type="entry name" value="PH"/>
    <property type="match status" value="1"/>
</dbReference>
<feature type="compositionally biased region" description="Polar residues" evidence="3">
    <location>
        <begin position="521"/>
        <end position="530"/>
    </location>
</feature>
<organism evidence="5 6">
    <name type="scientific">Rhodotorula diobovata</name>
    <dbReference type="NCBI Taxonomy" id="5288"/>
    <lineage>
        <taxon>Eukaryota</taxon>
        <taxon>Fungi</taxon>
        <taxon>Dikarya</taxon>
        <taxon>Basidiomycota</taxon>
        <taxon>Pucciniomycotina</taxon>
        <taxon>Microbotryomycetes</taxon>
        <taxon>Sporidiobolales</taxon>
        <taxon>Sporidiobolaceae</taxon>
        <taxon>Rhodotorula</taxon>
    </lineage>
</organism>
<dbReference type="GO" id="GO:0051301">
    <property type="term" value="P:cell division"/>
    <property type="evidence" value="ECO:0007669"/>
    <property type="project" value="UniProtKB-KW"/>
</dbReference>
<dbReference type="InterPro" id="IPR011993">
    <property type="entry name" value="PH-like_dom_sf"/>
</dbReference>
<name>A0A5C5FR42_9BASI</name>
<keyword evidence="2" id="KW-0131">Cell cycle</keyword>
<evidence type="ECO:0000259" key="4">
    <source>
        <dbReference type="PROSITE" id="PS50003"/>
    </source>
</evidence>
<feature type="compositionally biased region" description="Acidic residues" evidence="3">
    <location>
        <begin position="355"/>
        <end position="365"/>
    </location>
</feature>
<feature type="compositionally biased region" description="Polar residues" evidence="3">
    <location>
        <begin position="60"/>
        <end position="76"/>
    </location>
</feature>
<accession>A0A5C5FR42</accession>
<feature type="region of interest" description="Disordered" evidence="3">
    <location>
        <begin position="574"/>
        <end position="599"/>
    </location>
</feature>
<dbReference type="GO" id="GO:0005525">
    <property type="term" value="F:GTP binding"/>
    <property type="evidence" value="ECO:0007669"/>
    <property type="project" value="TreeGrafter"/>
</dbReference>
<dbReference type="PANTHER" id="PTHR36100:SF1">
    <property type="entry name" value="BUD SITE SELECTION PROTEIN 4"/>
    <property type="match status" value="1"/>
</dbReference>
<feature type="compositionally biased region" description="Pro residues" evidence="3">
    <location>
        <begin position="576"/>
        <end position="587"/>
    </location>
</feature>
<comment type="caution">
    <text evidence="5">The sequence shown here is derived from an EMBL/GenBank/DDBJ whole genome shotgun (WGS) entry which is preliminary data.</text>
</comment>
<feature type="compositionally biased region" description="Polar residues" evidence="3">
    <location>
        <begin position="199"/>
        <end position="210"/>
    </location>
</feature>
<feature type="compositionally biased region" description="Low complexity" evidence="3">
    <location>
        <begin position="588"/>
        <end position="599"/>
    </location>
</feature>
<feature type="compositionally biased region" description="Low complexity" evidence="3">
    <location>
        <begin position="304"/>
        <end position="313"/>
    </location>
</feature>
<feature type="region of interest" description="Disordered" evidence="3">
    <location>
        <begin position="931"/>
        <end position="977"/>
    </location>
</feature>
<dbReference type="STRING" id="5288.A0A5C5FR42"/>
<feature type="region of interest" description="Disordered" evidence="3">
    <location>
        <begin position="1417"/>
        <end position="1444"/>
    </location>
</feature>
<feature type="region of interest" description="Disordered" evidence="3">
    <location>
        <begin position="657"/>
        <end position="705"/>
    </location>
</feature>
<feature type="compositionally biased region" description="Basic and acidic residues" evidence="3">
    <location>
        <begin position="131"/>
        <end position="140"/>
    </location>
</feature>
<feature type="compositionally biased region" description="Low complexity" evidence="3">
    <location>
        <begin position="84"/>
        <end position="103"/>
    </location>
</feature>
<proteinExistence type="predicted"/>
<dbReference type="OrthoDB" id="2123378at2759"/>
<dbReference type="Gene3D" id="2.30.29.30">
    <property type="entry name" value="Pleckstrin-homology domain (PH domain)/Phosphotyrosine-binding domain (PTB)"/>
    <property type="match status" value="1"/>
</dbReference>
<dbReference type="PROSITE" id="PS50003">
    <property type="entry name" value="PH_DOMAIN"/>
    <property type="match status" value="1"/>
</dbReference>
<evidence type="ECO:0000313" key="6">
    <source>
        <dbReference type="Proteomes" id="UP000311382"/>
    </source>
</evidence>
<feature type="region of interest" description="Disordered" evidence="3">
    <location>
        <begin position="1"/>
        <end position="248"/>
    </location>
</feature>
<keyword evidence="1" id="KW-0132">Cell division</keyword>
<dbReference type="Proteomes" id="UP000311382">
    <property type="component" value="Unassembled WGS sequence"/>
</dbReference>
<dbReference type="SUPFAM" id="SSF50729">
    <property type="entry name" value="PH domain-like"/>
    <property type="match status" value="1"/>
</dbReference>
<feature type="region of interest" description="Disordered" evidence="3">
    <location>
        <begin position="802"/>
        <end position="833"/>
    </location>
</feature>
<feature type="compositionally biased region" description="Polar residues" evidence="3">
    <location>
        <begin position="501"/>
        <end position="510"/>
    </location>
</feature>
<sequence length="1444" mass="151639">MATSSAAPATPPRSNDPPSLRSPILLSTRSPAPRPASVLIQNVRGAEGGVEAITARRRNSGSFKTMSTGGLVSNSPFAKRLGQTSPTKTAGPSPTTTATSSGGLYASSRIPTATASGAAGGVRRSSGSRKASGDHEDGPVKENSQPSELNELANGAKFDDRSRSSSPAVPFRPVRQQQSTTTAPLSSLPFKPSHPASDDASQPRRQTSSYAHLRKNNLVSSSPFTSQQQQQQHDAPSPELQQVPYEIGALTLESAPMEFFHEDEATDRSPQLGLGARPGQGALGPAVAQRHAAGASMPPPVSPPSTGVTTSSAMAPVRRGMRGPRPLSGDGLADAAEQSRTVRRQPSSKSVAWAETEEVFEFEVEEERRRSMMSDASTLSDEGRYYGRGEGEDDDEDSSFEDDNDDRRLDDYGAQHASYSFEEGGSVEVHDLDGDAGSDAEESVVSNTSSAMDEVIGQIDSYLHEEESYEADVFSPSQIPHHGDGGAFDDQPDLPTHHDTSGYSSPQIAQHQHMAGPMSAFSVSTASGVGSANDDGASDVMSTSAYGDEDQDDEAQAHFDATRQTILAREFAATPMSPPRPPLPPRPAAAAAAPSSRAPATDPISAAVLAPSDSQFSLPDIPGTSPFVGFEDDGTAGSVVSLASGAQPRAADSIPATRPLSLHAHSTTTSTPVKAAGRVDPDESTPTKSTPTAGLGLAPSSSADSPILSAMHRSPDAPGAAALVAPGSASPALSRKASLVGSDVTTSSTSWYVSSLSGSLRGGRLGGGLENAMKRHEHLLASPSIGGGGAFGAFPSASSRTSSIMAASPARSSSMMGSPGKSTPPTSHASSTLGSDVVAPLSLKNTLSASSAKRAIEARPALKAHGATVSSGMMPTIAASAQRAQLGVSVGSPLTARVAEEMQSPLERLQMGVKGRGEEGAEWRCGDSLLGAEGEEGDEAETGDEVGSLRPGSGAPPTKRLQRRRSRSTGDADLAETTSSIAMQAQHTMPELGFEQQRGTDDDAAFGSSVLESLDDIYNSRNRTYRVRESKRLVVVSDIAGSKAGDVDPGRAWRKKRPSNVHEINRSLSTMSVNSQAVRKNREFAGQLFVLIREASFEGMPMPRSKVMVTAALDNGRQRVDVASRELSNKVSLRKEFELVCNQDLAFSIHFSVPRQTPTTTPVAPAVPFTPAPTPPASPSKAHRAFRIFSSPKKKAAPPVRPVPTPAAPPPPTPDPFYDYVSSDGQLATARVTFATEAAACRLKKTRIVVPFGAKAVSSPRSCSGSLAIDLLFVPAVQGVPKPSLPKSMDEVTDGLELADWATQVLHESVLTQVGGDTTVWRRRIVKLRGSTLVPYSEVTKRSHVEINLAHVVVVEDLNAPASGSRTIVADDDDESVARMDRSFRLVFADGNRIDFFADTDAVKAKWLDVLGQVVGKDDDKKTPPEWAVAVRKLPPPKALKQAA</sequence>
<feature type="compositionally biased region" description="Basic and acidic residues" evidence="3">
    <location>
        <begin position="381"/>
        <end position="390"/>
    </location>
</feature>
<feature type="compositionally biased region" description="Acidic residues" evidence="3">
    <location>
        <begin position="933"/>
        <end position="944"/>
    </location>
</feature>
<feature type="compositionally biased region" description="Polar residues" evidence="3">
    <location>
        <begin position="217"/>
        <end position="226"/>
    </location>
</feature>
<evidence type="ECO:0000256" key="1">
    <source>
        <dbReference type="ARBA" id="ARBA00022618"/>
    </source>
</evidence>